<gene>
    <name evidence="1" type="ORF">NBZ79_09360</name>
</gene>
<organism evidence="1 2">
    <name type="scientific">Sneathiella marina</name>
    <dbReference type="NCBI Taxonomy" id="2950108"/>
    <lineage>
        <taxon>Bacteria</taxon>
        <taxon>Pseudomonadati</taxon>
        <taxon>Pseudomonadota</taxon>
        <taxon>Alphaproteobacteria</taxon>
        <taxon>Sneathiellales</taxon>
        <taxon>Sneathiellaceae</taxon>
        <taxon>Sneathiella</taxon>
    </lineage>
</organism>
<dbReference type="RefSeq" id="WP_251937859.1">
    <property type="nucleotide sequence ID" value="NZ_CP098747.1"/>
</dbReference>
<dbReference type="EMBL" id="CP098747">
    <property type="protein sequence ID" value="USG63182.1"/>
    <property type="molecule type" value="Genomic_DNA"/>
</dbReference>
<evidence type="ECO:0008006" key="3">
    <source>
        <dbReference type="Google" id="ProtNLM"/>
    </source>
</evidence>
<proteinExistence type="predicted"/>
<keyword evidence="2" id="KW-1185">Reference proteome</keyword>
<evidence type="ECO:0000313" key="1">
    <source>
        <dbReference type="EMBL" id="USG63182.1"/>
    </source>
</evidence>
<accession>A0ABY4WB82</accession>
<dbReference type="Proteomes" id="UP001056291">
    <property type="component" value="Chromosome"/>
</dbReference>
<evidence type="ECO:0000313" key="2">
    <source>
        <dbReference type="Proteomes" id="UP001056291"/>
    </source>
</evidence>
<protein>
    <recommendedName>
        <fullName evidence="3">Lipoprotein</fullName>
    </recommendedName>
</protein>
<reference evidence="1" key="1">
    <citation type="submission" date="2022-06" db="EMBL/GenBank/DDBJ databases">
        <title>Sneathiella actinostolidae sp. nov., isolated from a sea anemonein the Western Pacific Ocean.</title>
        <authorList>
            <person name="Wei M.J."/>
        </authorList>
    </citation>
    <scope>NUCLEOTIDE SEQUENCE</scope>
    <source>
        <strain evidence="1">PHK-P5</strain>
    </source>
</reference>
<sequence length="169" mass="18785">MRSVGSLFLMLFIGGCTVPSKGDSPVTTAPAPSATAAQEAIIAATQSPFYTPLVGQYLAAANRDLPKKYPRFTIEKVEFINRDLVTVFKYDSFNQAVSDLYEKGSMYWWENQRICRNPFYLELGREGISFYIRTILDEEGAPPIGSLSPVTRDYCAHSGFLNQGPDPLI</sequence>
<name>A0ABY4WB82_9PROT</name>
<dbReference type="PROSITE" id="PS51257">
    <property type="entry name" value="PROKAR_LIPOPROTEIN"/>
    <property type="match status" value="1"/>
</dbReference>